<dbReference type="PANTHER" id="PTHR44019">
    <property type="entry name" value="WD REPEAT-CONTAINING PROTEIN 55"/>
    <property type="match status" value="1"/>
</dbReference>
<organism evidence="5 6">
    <name type="scientific">Tetrapyrgos nigripes</name>
    <dbReference type="NCBI Taxonomy" id="182062"/>
    <lineage>
        <taxon>Eukaryota</taxon>
        <taxon>Fungi</taxon>
        <taxon>Dikarya</taxon>
        <taxon>Basidiomycota</taxon>
        <taxon>Agaricomycotina</taxon>
        <taxon>Agaricomycetes</taxon>
        <taxon>Agaricomycetidae</taxon>
        <taxon>Agaricales</taxon>
        <taxon>Marasmiineae</taxon>
        <taxon>Marasmiaceae</taxon>
        <taxon>Tetrapyrgos</taxon>
    </lineage>
</organism>
<dbReference type="Proteomes" id="UP000559256">
    <property type="component" value="Unassembled WGS sequence"/>
</dbReference>
<evidence type="ECO:0000256" key="3">
    <source>
        <dbReference type="SAM" id="MobiDB-lite"/>
    </source>
</evidence>
<protein>
    <submittedName>
        <fullName evidence="5">Uncharacterized protein</fullName>
    </submittedName>
</protein>
<evidence type="ECO:0000256" key="2">
    <source>
        <dbReference type="ARBA" id="ARBA00022737"/>
    </source>
</evidence>
<keyword evidence="1" id="KW-0853">WD repeat</keyword>
<dbReference type="AlphaFoldDB" id="A0A8H5BRN8"/>
<feature type="region of interest" description="Disordered" evidence="3">
    <location>
        <begin position="587"/>
        <end position="624"/>
    </location>
</feature>
<proteinExistence type="predicted"/>
<dbReference type="EMBL" id="JAACJM010000378">
    <property type="protein sequence ID" value="KAF5327981.1"/>
    <property type="molecule type" value="Genomic_DNA"/>
</dbReference>
<keyword evidence="4" id="KW-0812">Transmembrane</keyword>
<comment type="caution">
    <text evidence="5">The sequence shown here is derived from an EMBL/GenBank/DDBJ whole genome shotgun (WGS) entry which is preliminary data.</text>
</comment>
<evidence type="ECO:0000256" key="1">
    <source>
        <dbReference type="ARBA" id="ARBA00022574"/>
    </source>
</evidence>
<keyword evidence="4" id="KW-0472">Membrane</keyword>
<dbReference type="Gene3D" id="2.130.10.10">
    <property type="entry name" value="YVTN repeat-like/Quinoprotein amine dehydrogenase"/>
    <property type="match status" value="2"/>
</dbReference>
<feature type="transmembrane region" description="Helical" evidence="4">
    <location>
        <begin position="634"/>
        <end position="652"/>
    </location>
</feature>
<keyword evidence="4" id="KW-1133">Transmembrane helix</keyword>
<dbReference type="InterPro" id="IPR036322">
    <property type="entry name" value="WD40_repeat_dom_sf"/>
</dbReference>
<keyword evidence="6" id="KW-1185">Reference proteome</keyword>
<evidence type="ECO:0000313" key="5">
    <source>
        <dbReference type="EMBL" id="KAF5327981.1"/>
    </source>
</evidence>
<name>A0A8H5BRN8_9AGAR</name>
<accession>A0A8H5BRN8</accession>
<dbReference type="PANTHER" id="PTHR44019:SF8">
    <property type="entry name" value="POC1 CENTRIOLAR PROTEIN HOMOLOG"/>
    <property type="match status" value="1"/>
</dbReference>
<dbReference type="InterPro" id="IPR001680">
    <property type="entry name" value="WD40_rpt"/>
</dbReference>
<gene>
    <name evidence="5" type="ORF">D9758_017675</name>
</gene>
<dbReference type="InterPro" id="IPR050505">
    <property type="entry name" value="WDR55/POC1"/>
</dbReference>
<evidence type="ECO:0000313" key="6">
    <source>
        <dbReference type="Proteomes" id="UP000559256"/>
    </source>
</evidence>
<dbReference type="SMART" id="SM00320">
    <property type="entry name" value="WD40"/>
    <property type="match status" value="4"/>
</dbReference>
<reference evidence="5 6" key="1">
    <citation type="journal article" date="2020" name="ISME J.">
        <title>Uncovering the hidden diversity of litter-decomposition mechanisms in mushroom-forming fungi.</title>
        <authorList>
            <person name="Floudas D."/>
            <person name="Bentzer J."/>
            <person name="Ahren D."/>
            <person name="Johansson T."/>
            <person name="Persson P."/>
            <person name="Tunlid A."/>
        </authorList>
    </citation>
    <scope>NUCLEOTIDE SEQUENCE [LARGE SCALE GENOMIC DNA]</scope>
    <source>
        <strain evidence="5 6">CBS 291.85</strain>
    </source>
</reference>
<evidence type="ECO:0000256" key="4">
    <source>
        <dbReference type="SAM" id="Phobius"/>
    </source>
</evidence>
<keyword evidence="2" id="KW-0677">Repeat</keyword>
<dbReference type="SUPFAM" id="SSF50978">
    <property type="entry name" value="WD40 repeat-like"/>
    <property type="match status" value="1"/>
</dbReference>
<dbReference type="OrthoDB" id="3224221at2759"/>
<dbReference type="InterPro" id="IPR015943">
    <property type="entry name" value="WD40/YVTN_repeat-like_dom_sf"/>
</dbReference>
<sequence length="660" mass="73441">MRPITSTQKDNILSLLQTSASSREISAKTGVSKSKIASLAKEMYPDKENHQAGRPRKLSTTDERAAIQQINTGKAENATEVARNINPLLDQPMFQRRLLTVLRSEQLRRHKELIERLGTDGMSSDEEVQISPYQRVYHVCYPCWRAPVLAAFMHTIDRMALLYRFDSRNFHGSPPHERIRPQDLGDPDIYVDGKFVPQLPRNAYNQNWLRTQPQRLLQQYVRPTEEQYEFVHDPQTWNHLTSSTLHSKLTLRDAVVSSVAFSTGGDLVAAGTKSGELRIFALGTKYPPASYQLASSITALIWGKDASSEMLFVGEINGHIHRASKHFMQQHHDFQLTTFRDMKGPITALAVSNYACLLFAGDGGRVVAYALDTRVRRGPATTLPPPSEKEDSEPVISGMKVKEGPEEVVIVVGYLEHGISAYYAHRDNTVNVANLRLYWTLGPRRGHFLASWDVYQRQQYWVVAAHNLCDGIELYATNPVSKPDIAQYGQLVSATGLQHKNGVLPVGFLADGQWLVYGSARGNTFIIDHNTGRKVEILNDHNDPDCSVFSLATWADDDKGVERIAAGTRDGRDGSITVYEYNETIAPETPRGIPLSTSPNRDTKSPTLEEGGAPGPPSSAPKSRLQNESWKSCFINVLGLVVALTALALGYYGSRTDVQS</sequence>